<reference evidence="1 2" key="1">
    <citation type="submission" date="2023-07" db="EMBL/GenBank/DDBJ databases">
        <title>Sequencing the genomes of 1000 actinobacteria strains.</title>
        <authorList>
            <person name="Klenk H.-P."/>
        </authorList>
    </citation>
    <scope>NUCLEOTIDE SEQUENCE [LARGE SCALE GENOMIC DNA]</scope>
    <source>
        <strain evidence="1 2">DSM 19426</strain>
    </source>
</reference>
<dbReference type="RefSeq" id="WP_310303672.1">
    <property type="nucleotide sequence ID" value="NZ_BAAAPS010000003.1"/>
</dbReference>
<protein>
    <submittedName>
        <fullName evidence="1">Uncharacterized protein</fullName>
    </submittedName>
</protein>
<organism evidence="1 2">
    <name type="scientific">Nocardioides marmoribigeumensis</name>
    <dbReference type="NCBI Taxonomy" id="433649"/>
    <lineage>
        <taxon>Bacteria</taxon>
        <taxon>Bacillati</taxon>
        <taxon>Actinomycetota</taxon>
        <taxon>Actinomycetes</taxon>
        <taxon>Propionibacteriales</taxon>
        <taxon>Nocardioidaceae</taxon>
        <taxon>Nocardioides</taxon>
    </lineage>
</organism>
<evidence type="ECO:0000313" key="2">
    <source>
        <dbReference type="Proteomes" id="UP001183648"/>
    </source>
</evidence>
<sequence length="110" mass="12119">MKLIWATRGRTWGFRFLRDGGFADPLPVYDNAFAGAPTVDRVCYRTGTTVAIRFPDPLGRTDSAGRTIPHEFVIFPPQTAIVTSIDDAMVQIWPTVEAEFAAIWDSSGGL</sequence>
<comment type="caution">
    <text evidence="1">The sequence shown here is derived from an EMBL/GenBank/DDBJ whole genome shotgun (WGS) entry which is preliminary data.</text>
</comment>
<gene>
    <name evidence="1" type="ORF">J2S63_002908</name>
</gene>
<accession>A0ABU2BY86</accession>
<keyword evidence="2" id="KW-1185">Reference proteome</keyword>
<dbReference type="Proteomes" id="UP001183648">
    <property type="component" value="Unassembled WGS sequence"/>
</dbReference>
<proteinExistence type="predicted"/>
<evidence type="ECO:0000313" key="1">
    <source>
        <dbReference type="EMBL" id="MDR7363355.1"/>
    </source>
</evidence>
<name>A0ABU2BY86_9ACTN</name>
<dbReference type="EMBL" id="JAVDYG010000001">
    <property type="protein sequence ID" value="MDR7363355.1"/>
    <property type="molecule type" value="Genomic_DNA"/>
</dbReference>